<dbReference type="OMA" id="VSCLPEM"/>
<dbReference type="InterPro" id="IPR044578">
    <property type="entry name" value="BIR6-like"/>
</dbReference>
<dbReference type="InterPro" id="IPR002885">
    <property type="entry name" value="PPR_rpt"/>
</dbReference>
<sequence length="662" mass="75592">MRYQWRLLHHLLRSRPCIPNHSSSSIFRRFTVNSSFPLNPSFRRFSSEPVIDHSDNDHVLLADIFSKPINSDDVKNLVDSNRISITHDAVLAVLLKLDSDVDATWRFSQWVSKNYPEQVSSKCYNKMLCVLGNKGLVHEFWKLVYLMKKKGYGDSKGVKERVVECFEKGGMNGDVAKSKGLFDNSNEKKCAIVCRIVRNNVWSGDVERQIKDLSVGFSGDMIKIVLEGLASEPAKAVIFFRWLEECGMFKHNEGTYNAMARVLGREDSIDRFWKLVGEMRSAGFEMEVETFAKVFWRFWKKRTVKDAVGLYELAMAGANKPWVPCCLFLLRKVAAGKELNMDLFSRVLKAFIGSGNELTDSMVGAVLKSMTRVGRTGEWNKVLKEMEDCGFVAGSKLRSKIAFTLSAAGYLEQAHEFVDRVEGTGDYEDCQTWESLIEGHFVAGNIDKAFDSYKDMHEKKGGIRAANAKTSLVKVKISYVAMKSLCQTKSTIDACKIISRLLNEKVRPWQSIYKLLVTKVLVQGGFADALPILGLMRTHGFPYLTDPFIEYLLKSGRYDSVAPIEYLLKSNRYLECNLRLFRTPRYDNVIRKPRLISTEQIPSTRAFLRVLKALLKQGWHEEAHDLVSYSPRHIRYDADVLNVFYSMKSKEAMKITLFEPRQ</sequence>
<dbReference type="Proteomes" id="UP000000226">
    <property type="component" value="Chromosome 7"/>
</dbReference>
<keyword evidence="1" id="KW-0677">Repeat</keyword>
<evidence type="ECO:0000313" key="4">
    <source>
        <dbReference type="Proteomes" id="UP000000226"/>
    </source>
</evidence>
<name>V7BIW4_PHAVU</name>
<dbReference type="InterPro" id="IPR011990">
    <property type="entry name" value="TPR-like_helical_dom_sf"/>
</dbReference>
<protein>
    <recommendedName>
        <fullName evidence="5">Pentacotripeptide-repeat region of PRORP domain-containing protein</fullName>
    </recommendedName>
</protein>
<evidence type="ECO:0008006" key="5">
    <source>
        <dbReference type="Google" id="ProtNLM"/>
    </source>
</evidence>
<dbReference type="Pfam" id="PF01535">
    <property type="entry name" value="PPR"/>
    <property type="match status" value="3"/>
</dbReference>
<accession>V7BIW4</accession>
<dbReference type="GO" id="GO:0008380">
    <property type="term" value="P:RNA splicing"/>
    <property type="evidence" value="ECO:0007669"/>
    <property type="project" value="InterPro"/>
</dbReference>
<dbReference type="Gene3D" id="1.25.40.10">
    <property type="entry name" value="Tetratricopeptide repeat domain"/>
    <property type="match status" value="2"/>
</dbReference>
<organism evidence="3 4">
    <name type="scientific">Phaseolus vulgaris</name>
    <name type="common">Kidney bean</name>
    <name type="synonym">French bean</name>
    <dbReference type="NCBI Taxonomy" id="3885"/>
    <lineage>
        <taxon>Eukaryota</taxon>
        <taxon>Viridiplantae</taxon>
        <taxon>Streptophyta</taxon>
        <taxon>Embryophyta</taxon>
        <taxon>Tracheophyta</taxon>
        <taxon>Spermatophyta</taxon>
        <taxon>Magnoliopsida</taxon>
        <taxon>eudicotyledons</taxon>
        <taxon>Gunneridae</taxon>
        <taxon>Pentapetalae</taxon>
        <taxon>rosids</taxon>
        <taxon>fabids</taxon>
        <taxon>Fabales</taxon>
        <taxon>Fabaceae</taxon>
        <taxon>Papilionoideae</taxon>
        <taxon>50 kb inversion clade</taxon>
        <taxon>NPAAA clade</taxon>
        <taxon>indigoferoid/millettioid clade</taxon>
        <taxon>Phaseoleae</taxon>
        <taxon>Phaseolus</taxon>
    </lineage>
</organism>
<dbReference type="EMBL" id="CM002294">
    <property type="protein sequence ID" value="ESW17909.1"/>
    <property type="molecule type" value="Genomic_DNA"/>
</dbReference>
<keyword evidence="4" id="KW-1185">Reference proteome</keyword>
<gene>
    <name evidence="3" type="ORF">PHAVU_007G278400g</name>
</gene>
<dbReference type="NCBIfam" id="TIGR00756">
    <property type="entry name" value="PPR"/>
    <property type="match status" value="2"/>
</dbReference>
<dbReference type="SMR" id="V7BIW4"/>
<dbReference type="Gramene" id="ESW17909">
    <property type="protein sequence ID" value="ESW17909"/>
    <property type="gene ID" value="PHAVU_007G278400g"/>
</dbReference>
<dbReference type="PANTHER" id="PTHR47003:SF3">
    <property type="entry name" value="SMALL RIBOSOMAL SUBUNIT PROTEIN MS81 (RPPR8)"/>
    <property type="match status" value="1"/>
</dbReference>
<evidence type="ECO:0000256" key="2">
    <source>
        <dbReference type="PROSITE-ProRule" id="PRU00708"/>
    </source>
</evidence>
<evidence type="ECO:0000256" key="1">
    <source>
        <dbReference type="ARBA" id="ARBA00022737"/>
    </source>
</evidence>
<dbReference type="OrthoDB" id="777957at2759"/>
<feature type="repeat" description="PPR" evidence="2">
    <location>
        <begin position="252"/>
        <end position="286"/>
    </location>
</feature>
<dbReference type="eggNOG" id="KOG4197">
    <property type="taxonomic scope" value="Eukaryota"/>
</dbReference>
<dbReference type="STRING" id="3885.V7BIW4"/>
<proteinExistence type="predicted"/>
<dbReference type="AlphaFoldDB" id="V7BIW4"/>
<dbReference type="PROSITE" id="PS51375">
    <property type="entry name" value="PPR"/>
    <property type="match status" value="1"/>
</dbReference>
<reference evidence="4" key="1">
    <citation type="journal article" date="2014" name="Nat. Genet.">
        <title>A reference genome for common bean and genome-wide analysis of dual domestications.</title>
        <authorList>
            <person name="Schmutz J."/>
            <person name="McClean P.E."/>
            <person name="Mamidi S."/>
            <person name="Wu G.A."/>
            <person name="Cannon S.B."/>
            <person name="Grimwood J."/>
            <person name="Jenkins J."/>
            <person name="Shu S."/>
            <person name="Song Q."/>
            <person name="Chavarro C."/>
            <person name="Torres-Torres M."/>
            <person name="Geffroy V."/>
            <person name="Moghaddam S.M."/>
            <person name="Gao D."/>
            <person name="Abernathy B."/>
            <person name="Barry K."/>
            <person name="Blair M."/>
            <person name="Brick M.A."/>
            <person name="Chovatia M."/>
            <person name="Gepts P."/>
            <person name="Goodstein D.M."/>
            <person name="Gonzales M."/>
            <person name="Hellsten U."/>
            <person name="Hyten D.L."/>
            <person name="Jia G."/>
            <person name="Kelly J.D."/>
            <person name="Kudrna D."/>
            <person name="Lee R."/>
            <person name="Richard M.M."/>
            <person name="Miklas P.N."/>
            <person name="Osorno J.M."/>
            <person name="Rodrigues J."/>
            <person name="Thareau V."/>
            <person name="Urrea C.A."/>
            <person name="Wang M."/>
            <person name="Yu Y."/>
            <person name="Zhang M."/>
            <person name="Wing R.A."/>
            <person name="Cregan P.B."/>
            <person name="Rokhsar D.S."/>
            <person name="Jackson S.A."/>
        </authorList>
    </citation>
    <scope>NUCLEOTIDE SEQUENCE [LARGE SCALE GENOMIC DNA]</scope>
    <source>
        <strain evidence="4">cv. G19833</strain>
    </source>
</reference>
<evidence type="ECO:0000313" key="3">
    <source>
        <dbReference type="EMBL" id="ESW17909.1"/>
    </source>
</evidence>
<dbReference type="PANTHER" id="PTHR47003">
    <property type="entry name" value="OS01G0970900 PROTEIN"/>
    <property type="match status" value="1"/>
</dbReference>